<accession>A0ABR3LGK3</accession>
<organism evidence="1 2">
    <name type="scientific">Cirrhinus molitorella</name>
    <name type="common">mud carp</name>
    <dbReference type="NCBI Taxonomy" id="172907"/>
    <lineage>
        <taxon>Eukaryota</taxon>
        <taxon>Metazoa</taxon>
        <taxon>Chordata</taxon>
        <taxon>Craniata</taxon>
        <taxon>Vertebrata</taxon>
        <taxon>Euteleostomi</taxon>
        <taxon>Actinopterygii</taxon>
        <taxon>Neopterygii</taxon>
        <taxon>Teleostei</taxon>
        <taxon>Ostariophysi</taxon>
        <taxon>Cypriniformes</taxon>
        <taxon>Cyprinidae</taxon>
        <taxon>Labeoninae</taxon>
        <taxon>Labeonini</taxon>
        <taxon>Cirrhinus</taxon>
    </lineage>
</organism>
<dbReference type="EMBL" id="JAYMGO010000022">
    <property type="protein sequence ID" value="KAL1252037.1"/>
    <property type="molecule type" value="Genomic_DNA"/>
</dbReference>
<evidence type="ECO:0000313" key="2">
    <source>
        <dbReference type="Proteomes" id="UP001558613"/>
    </source>
</evidence>
<dbReference type="Proteomes" id="UP001558613">
    <property type="component" value="Unassembled WGS sequence"/>
</dbReference>
<proteinExistence type="predicted"/>
<gene>
    <name evidence="1" type="ORF">QQF64_019833</name>
</gene>
<protein>
    <submittedName>
        <fullName evidence="1">Uncharacterized protein</fullName>
    </submittedName>
</protein>
<sequence length="122" mass="13491">MSRAEENKHKVNTVSPEGRRWTLFTGNIRNLVSRVCSQKTKILSSPATAKTVYDRDAAGGRALQSINLAQMNNIVGERNGEAQNYNGGRAAHIGGANNIRSLRRKKKWETAANTRRIWCGAP</sequence>
<comment type="caution">
    <text evidence="1">The sequence shown here is derived from an EMBL/GenBank/DDBJ whole genome shotgun (WGS) entry which is preliminary data.</text>
</comment>
<reference evidence="1 2" key="1">
    <citation type="submission" date="2023-09" db="EMBL/GenBank/DDBJ databases">
        <authorList>
            <person name="Wang M."/>
        </authorList>
    </citation>
    <scope>NUCLEOTIDE SEQUENCE [LARGE SCALE GENOMIC DNA]</scope>
    <source>
        <strain evidence="1">GT-2023</strain>
        <tissue evidence="1">Liver</tissue>
    </source>
</reference>
<name>A0ABR3LGK3_9TELE</name>
<evidence type="ECO:0000313" key="1">
    <source>
        <dbReference type="EMBL" id="KAL1252037.1"/>
    </source>
</evidence>
<keyword evidence="2" id="KW-1185">Reference proteome</keyword>